<dbReference type="AlphaFoldDB" id="A0A7N9CHE0"/>
<organism evidence="1 2">
    <name type="scientific">Macaca fascicularis</name>
    <name type="common">Crab-eating macaque</name>
    <name type="synonym">Cynomolgus monkey</name>
    <dbReference type="NCBI Taxonomy" id="9541"/>
    <lineage>
        <taxon>Eukaryota</taxon>
        <taxon>Metazoa</taxon>
        <taxon>Chordata</taxon>
        <taxon>Craniata</taxon>
        <taxon>Vertebrata</taxon>
        <taxon>Euteleostomi</taxon>
        <taxon>Mammalia</taxon>
        <taxon>Eutheria</taxon>
        <taxon>Euarchontoglires</taxon>
        <taxon>Primates</taxon>
        <taxon>Haplorrhini</taxon>
        <taxon>Catarrhini</taxon>
        <taxon>Cercopithecidae</taxon>
        <taxon>Cercopithecinae</taxon>
        <taxon>Macaca</taxon>
    </lineage>
</organism>
<reference evidence="1" key="2">
    <citation type="submission" date="2025-08" db="UniProtKB">
        <authorList>
            <consortium name="Ensembl"/>
        </authorList>
    </citation>
    <scope>IDENTIFICATION</scope>
</reference>
<name>A0A7N9CHE0_MACFA</name>
<reference evidence="1" key="3">
    <citation type="submission" date="2025-09" db="UniProtKB">
        <authorList>
            <consortium name="Ensembl"/>
        </authorList>
    </citation>
    <scope>IDENTIFICATION</scope>
</reference>
<accession>A0A7N9CHE0</accession>
<dbReference type="Ensembl" id="ENSMFAT00000094125.1">
    <property type="protein sequence ID" value="ENSMFAP00000049917.1"/>
    <property type="gene ID" value="ENSMFAG00000064744.1"/>
</dbReference>
<keyword evidence="2" id="KW-1185">Reference proteome</keyword>
<sequence>KGKYLLSDYRHENACICCNSHRRKVREVKAARPSVVAHTCNPSSHFGRLRWEDCLSL</sequence>
<evidence type="ECO:0000313" key="1">
    <source>
        <dbReference type="Ensembl" id="ENSMFAP00000049917.1"/>
    </source>
</evidence>
<evidence type="ECO:0000313" key="2">
    <source>
        <dbReference type="Proteomes" id="UP000233100"/>
    </source>
</evidence>
<reference evidence="1 2" key="1">
    <citation type="submission" date="2013-03" db="EMBL/GenBank/DDBJ databases">
        <authorList>
            <person name="Warren W."/>
            <person name="Wilson R.K."/>
        </authorList>
    </citation>
    <scope>NUCLEOTIDE SEQUENCE</scope>
</reference>
<proteinExistence type="predicted"/>
<dbReference type="Proteomes" id="UP000233100">
    <property type="component" value="Chromosome 15"/>
</dbReference>
<protein>
    <submittedName>
        <fullName evidence="1">Uncharacterized protein</fullName>
    </submittedName>
</protein>